<feature type="compositionally biased region" description="Acidic residues" evidence="1">
    <location>
        <begin position="311"/>
        <end position="329"/>
    </location>
</feature>
<protein>
    <submittedName>
        <fullName evidence="2">Uncharacterized protein</fullName>
    </submittedName>
</protein>
<evidence type="ECO:0000313" key="3">
    <source>
        <dbReference type="Proteomes" id="UP001652680"/>
    </source>
</evidence>
<dbReference type="Proteomes" id="UP001652680">
    <property type="component" value="Unassembled WGS sequence"/>
</dbReference>
<feature type="compositionally biased region" description="Basic and acidic residues" evidence="1">
    <location>
        <begin position="93"/>
        <end position="104"/>
    </location>
</feature>
<feature type="compositionally biased region" description="Pro residues" evidence="1">
    <location>
        <begin position="416"/>
        <end position="464"/>
    </location>
</feature>
<dbReference type="EnsemblMetazoa" id="XM_044459231.1">
    <property type="protein sequence ID" value="XP_044315166.1"/>
    <property type="gene ID" value="LOC108039029"/>
</dbReference>
<accession>A0ABM5J8L7</accession>
<feature type="compositionally biased region" description="Basic and acidic residues" evidence="1">
    <location>
        <begin position="33"/>
        <end position="45"/>
    </location>
</feature>
<reference evidence="2" key="2">
    <citation type="submission" date="2025-05" db="UniProtKB">
        <authorList>
            <consortium name="EnsemblMetazoa"/>
        </authorList>
    </citation>
    <scope>IDENTIFICATION</scope>
</reference>
<feature type="compositionally biased region" description="Gly residues" evidence="1">
    <location>
        <begin position="468"/>
        <end position="483"/>
    </location>
</feature>
<sequence length="615" mass="65606">MAESQAKSGVRDPTEQEREQEPEKRAKLRRHHMEAAIRWHAQLREAEEEEQLMWEVPPTPRYTAEEPRPEGKDEEEEWAPSPARWLPEVPLTPRHEPEWLRGEDPASEGEAPRATPPWRPARPPTPRYHQPEAKPKSPETPPPATEESTTVRTDLPVAHVSHSTRAFVAEGERWRQQSVVWTWPEGLATEVAEDELRIWEEEAPQVNTRYPRWRGRGDAWAPPTPSTGPSNTKWATDPEEPPSRERHKTGLLKSGRQDASTQQQQQSGHVGRGAGRQHRATASGEKQAGLRFRTPAAGVPLVSRSPSPNPEWEDEERITDVELEEEEEDEPRRAAKARMAFRRIRRAAAGFGRIRLGHAAPSGHPEEAKRMFATRAEVVRRVFAQRAVARAAAAARDWQKRLDEAEAEEAAKWARPGPPEQPPLQAPPPPSPPPSLSQPPPLSPPRAAAPPPSPPRAAAPPPPRFAGNGDGVGTHGGGGGGGVSAPCRAATTVAAAGSSTATVAAPGSSTATATTVAAPGSSTAKATTVAAPGNSPATATTVAAPGINTPTTVTAAGTTAIPITTARSGDATASTAAVGANAIAVASKTARWGVGVLREGALGVADIRSASRTAA</sequence>
<evidence type="ECO:0000313" key="2">
    <source>
        <dbReference type="EnsemblMetazoa" id="XP_044315166.1"/>
    </source>
</evidence>
<feature type="region of interest" description="Disordered" evidence="1">
    <location>
        <begin position="1"/>
        <end position="157"/>
    </location>
</feature>
<name>A0ABM5J8L7_DRORH</name>
<dbReference type="GeneID" id="108039029"/>
<reference evidence="3" key="1">
    <citation type="journal article" date="2021" name="Elife">
        <title>Highly contiguous assemblies of 101 drosophilid genomes.</title>
        <authorList>
            <person name="Kim B.Y."/>
            <person name="Wang J.R."/>
            <person name="Miller D.E."/>
            <person name="Barmina O."/>
            <person name="Delaney E."/>
            <person name="Thompson A."/>
            <person name="Comeault A.A."/>
            <person name="Peede D."/>
            <person name="D'Agostino E.R."/>
            <person name="Pelaez J."/>
            <person name="Aguilar J.M."/>
            <person name="Haji D."/>
            <person name="Matsunaga T."/>
            <person name="Armstrong E.E."/>
            <person name="Zych M."/>
            <person name="Ogawa Y."/>
            <person name="Stamenkovic-Radak M."/>
            <person name="Jelic M."/>
            <person name="Veselinovic M.S."/>
            <person name="Tanaskovic M."/>
            <person name="Eric P."/>
            <person name="Gao J.J."/>
            <person name="Katoh T.K."/>
            <person name="Toda M.J."/>
            <person name="Watabe H."/>
            <person name="Watada M."/>
            <person name="Davis J.S."/>
            <person name="Moyle L.C."/>
            <person name="Manoli G."/>
            <person name="Bertolini E."/>
            <person name="Kostal V."/>
            <person name="Hawley R.S."/>
            <person name="Takahashi A."/>
            <person name="Jones C.D."/>
            <person name="Price D.K."/>
            <person name="Whiteman N."/>
            <person name="Kopp A."/>
            <person name="Matute D.R."/>
            <person name="Petrov D.A."/>
        </authorList>
    </citation>
    <scope>NUCLEOTIDE SEQUENCE [LARGE SCALE GENOMIC DNA]</scope>
</reference>
<feature type="compositionally biased region" description="Pro residues" evidence="1">
    <location>
        <begin position="114"/>
        <end position="126"/>
    </location>
</feature>
<proteinExistence type="predicted"/>
<feature type="compositionally biased region" description="Basic and acidic residues" evidence="1">
    <location>
        <begin position="9"/>
        <end position="25"/>
    </location>
</feature>
<organism evidence="2 3">
    <name type="scientific">Drosophila rhopaloa</name>
    <name type="common">Fruit fly</name>
    <dbReference type="NCBI Taxonomy" id="1041015"/>
    <lineage>
        <taxon>Eukaryota</taxon>
        <taxon>Metazoa</taxon>
        <taxon>Ecdysozoa</taxon>
        <taxon>Arthropoda</taxon>
        <taxon>Hexapoda</taxon>
        <taxon>Insecta</taxon>
        <taxon>Pterygota</taxon>
        <taxon>Neoptera</taxon>
        <taxon>Endopterygota</taxon>
        <taxon>Diptera</taxon>
        <taxon>Brachycera</taxon>
        <taxon>Muscomorpha</taxon>
        <taxon>Ephydroidea</taxon>
        <taxon>Drosophilidae</taxon>
        <taxon>Drosophila</taxon>
        <taxon>Sophophora</taxon>
    </lineage>
</organism>
<feature type="region of interest" description="Disordered" evidence="1">
    <location>
        <begin position="199"/>
        <end position="334"/>
    </location>
</feature>
<feature type="region of interest" description="Disordered" evidence="1">
    <location>
        <begin position="406"/>
        <end position="483"/>
    </location>
</feature>
<dbReference type="RefSeq" id="XP_044315166.1">
    <property type="nucleotide sequence ID" value="XM_044459231.1"/>
</dbReference>
<keyword evidence="3" id="KW-1185">Reference proteome</keyword>
<evidence type="ECO:0000256" key="1">
    <source>
        <dbReference type="SAM" id="MobiDB-lite"/>
    </source>
</evidence>